<sequence length="154" mass="17945">MILDTINRLRKEKKITIAELAEKIGMSPVTLQRNLSTGSKLKIDDLEAIIKVLGEEHFYFIMLAQFKTYEFVKMDIQDGEIWGIFLINGEPKVVGLVDDYNLALYFKEGERYSYDIPRLEFAVGPDVGIWDIKEDNNIVNMWIYQYERKSGPTR</sequence>
<comment type="caution">
    <text evidence="2">The sequence shown here is derived from an EMBL/GenBank/DDBJ whole genome shotgun (WGS) entry which is preliminary data.</text>
</comment>
<accession>A0A6I1E4D6</accession>
<dbReference type="AlphaFoldDB" id="A0A6I1E4D6"/>
<dbReference type="Gene3D" id="1.10.260.40">
    <property type="entry name" value="lambda repressor-like DNA-binding domains"/>
    <property type="match status" value="1"/>
</dbReference>
<dbReference type="RefSeq" id="WP_152131808.1">
    <property type="nucleotide sequence ID" value="NZ_WELG01000002.1"/>
</dbReference>
<reference evidence="2 3" key="1">
    <citation type="submission" date="2019-10" db="EMBL/GenBank/DDBJ databases">
        <title>Muricauda olearia CL-SS4 JCM15563 genome.</title>
        <authorList>
            <person name="Liu L."/>
        </authorList>
    </citation>
    <scope>NUCLEOTIDE SEQUENCE [LARGE SCALE GENOMIC DNA]</scope>
    <source>
        <strain evidence="2 3">CL-SS4</strain>
    </source>
</reference>
<dbReference type="SUPFAM" id="SSF47413">
    <property type="entry name" value="lambda repressor-like DNA-binding domains"/>
    <property type="match status" value="1"/>
</dbReference>
<feature type="domain" description="HTH cro/C1-type" evidence="1">
    <location>
        <begin position="6"/>
        <end position="60"/>
    </location>
</feature>
<dbReference type="OrthoDB" id="9805309at2"/>
<dbReference type="InterPro" id="IPR001387">
    <property type="entry name" value="Cro/C1-type_HTH"/>
</dbReference>
<dbReference type="GO" id="GO:0003677">
    <property type="term" value="F:DNA binding"/>
    <property type="evidence" value="ECO:0007669"/>
    <property type="project" value="InterPro"/>
</dbReference>
<organism evidence="2 3">
    <name type="scientific">Flagellimonas olearia</name>
    <dbReference type="NCBI Taxonomy" id="552546"/>
    <lineage>
        <taxon>Bacteria</taxon>
        <taxon>Pseudomonadati</taxon>
        <taxon>Bacteroidota</taxon>
        <taxon>Flavobacteriia</taxon>
        <taxon>Flavobacteriales</taxon>
        <taxon>Flavobacteriaceae</taxon>
        <taxon>Flagellimonas</taxon>
    </lineage>
</organism>
<dbReference type="SMART" id="SM00530">
    <property type="entry name" value="HTH_XRE"/>
    <property type="match status" value="1"/>
</dbReference>
<dbReference type="EMBL" id="WELG01000002">
    <property type="protein sequence ID" value="KAB7528436.1"/>
    <property type="molecule type" value="Genomic_DNA"/>
</dbReference>
<gene>
    <name evidence="2" type="ORF">F8C76_11270</name>
</gene>
<dbReference type="CDD" id="cd00093">
    <property type="entry name" value="HTH_XRE"/>
    <property type="match status" value="1"/>
</dbReference>
<proteinExistence type="predicted"/>
<dbReference type="InterPro" id="IPR010982">
    <property type="entry name" value="Lambda_DNA-bd_dom_sf"/>
</dbReference>
<protein>
    <submittedName>
        <fullName evidence="2">Helix-turn-helix domain-containing protein</fullName>
    </submittedName>
</protein>
<dbReference type="PROSITE" id="PS50943">
    <property type="entry name" value="HTH_CROC1"/>
    <property type="match status" value="1"/>
</dbReference>
<evidence type="ECO:0000313" key="2">
    <source>
        <dbReference type="EMBL" id="KAB7528436.1"/>
    </source>
</evidence>
<name>A0A6I1E4D6_9FLAO</name>
<dbReference type="Pfam" id="PF01381">
    <property type="entry name" value="HTH_3"/>
    <property type="match status" value="1"/>
</dbReference>
<evidence type="ECO:0000259" key="1">
    <source>
        <dbReference type="PROSITE" id="PS50943"/>
    </source>
</evidence>
<evidence type="ECO:0000313" key="3">
    <source>
        <dbReference type="Proteomes" id="UP000429785"/>
    </source>
</evidence>
<dbReference type="Proteomes" id="UP000429785">
    <property type="component" value="Unassembled WGS sequence"/>
</dbReference>